<evidence type="ECO:0000256" key="2">
    <source>
        <dbReference type="ARBA" id="ARBA00002322"/>
    </source>
</evidence>
<dbReference type="PANTHER" id="PTHR31388">
    <property type="entry name" value="PEROXIDASE 72-RELATED"/>
    <property type="match status" value="1"/>
</dbReference>
<keyword evidence="11" id="KW-0106">Calcium</keyword>
<dbReference type="InterPro" id="IPR019793">
    <property type="entry name" value="Peroxidases_heam-ligand_BS"/>
</dbReference>
<dbReference type="Gene3D" id="1.10.420.10">
    <property type="entry name" value="Peroxidase, domain 2"/>
    <property type="match status" value="1"/>
</dbReference>
<dbReference type="SUPFAM" id="SSF48113">
    <property type="entry name" value="Heme-dependent peroxidases"/>
    <property type="match status" value="1"/>
</dbReference>
<comment type="cofactor">
    <cofactor evidence="11">
        <name>heme b</name>
        <dbReference type="ChEBI" id="CHEBI:60344"/>
    </cofactor>
    <text evidence="11">Binds 1 heme b (iron(II)-protoporphyrin IX) group per subunit.</text>
</comment>
<accession>A0ABP0Z507</accession>
<keyword evidence="15" id="KW-1185">Reference proteome</keyword>
<keyword evidence="11" id="KW-0376">Hydrogen peroxide</keyword>
<dbReference type="PROSITE" id="PS00435">
    <property type="entry name" value="PEROXIDASE_1"/>
    <property type="match status" value="1"/>
</dbReference>
<dbReference type="CDD" id="cd00693">
    <property type="entry name" value="secretory_peroxidase"/>
    <property type="match status" value="1"/>
</dbReference>
<evidence type="ECO:0000256" key="11">
    <source>
        <dbReference type="RuleBase" id="RU362060"/>
    </source>
</evidence>
<dbReference type="Proteomes" id="UP001642487">
    <property type="component" value="Chromosome 8"/>
</dbReference>
<evidence type="ECO:0000256" key="5">
    <source>
        <dbReference type="ARBA" id="ARBA00022559"/>
    </source>
</evidence>
<evidence type="ECO:0000256" key="7">
    <source>
        <dbReference type="ARBA" id="ARBA00022723"/>
    </source>
</evidence>
<comment type="similarity">
    <text evidence="11">Belongs to the peroxidase family. Classical plant (class III) peroxidase subfamily.</text>
</comment>
<keyword evidence="12" id="KW-0812">Transmembrane</keyword>
<reference evidence="14 15" key="1">
    <citation type="submission" date="2024-03" db="EMBL/GenBank/DDBJ databases">
        <authorList>
            <person name="Gkanogiannis A."/>
            <person name="Becerra Lopez-Lavalle L."/>
        </authorList>
    </citation>
    <scope>NUCLEOTIDE SEQUENCE [LARGE SCALE GENOMIC DNA]</scope>
</reference>
<sequence length="370" mass="40621">MFVARDLLNYCNAPLTNHFFLSQSRLHFGLYYYYLSCLLENLTYRTSLDNNMMESKCSKLWCALVFASLITLSSASLSATYYKSSCPKLFSIVRREVVKAVDKEYRMGASLLRLHFHDCFVNGCDASVLLDDTSNFTGEKTAIPNKDSLRGFEVINSIKTLVEDACPSVVSCADILSLAARDSVVTLGGPSWVVGLGRRDSTTASFDSANNDLPSPFLDLPDLISAFSNKGFDTKELVALSGSHTIGQARCSMFRVRAHNETTTIDSEFAASLRSNCPFSGDDQSLSPLDLKTQSLFDNAYFKNLVQNKGLLHSDQALFSNSSADSHVTSYVSDSSAFFSDFAAAMVKMSNLSPLTGSDGQIRSDCRKIN</sequence>
<comment type="catalytic activity">
    <reaction evidence="1 11">
        <text>2 a phenolic donor + H2O2 = 2 a phenolic radical donor + 2 H2O</text>
        <dbReference type="Rhea" id="RHEA:56136"/>
        <dbReference type="ChEBI" id="CHEBI:15377"/>
        <dbReference type="ChEBI" id="CHEBI:16240"/>
        <dbReference type="ChEBI" id="CHEBI:139520"/>
        <dbReference type="ChEBI" id="CHEBI:139521"/>
        <dbReference type="EC" id="1.11.1.7"/>
    </reaction>
</comment>
<dbReference type="PROSITE" id="PS00436">
    <property type="entry name" value="PEROXIDASE_2"/>
    <property type="match status" value="1"/>
</dbReference>
<dbReference type="EC" id="1.11.1.7" evidence="4 11"/>
<dbReference type="EMBL" id="OZ021742">
    <property type="protein sequence ID" value="CAK9326903.1"/>
    <property type="molecule type" value="Genomic_DNA"/>
</dbReference>
<evidence type="ECO:0000256" key="12">
    <source>
        <dbReference type="SAM" id="Phobius"/>
    </source>
</evidence>
<evidence type="ECO:0000313" key="14">
    <source>
        <dbReference type="EMBL" id="CAK9326903.1"/>
    </source>
</evidence>
<dbReference type="PRINTS" id="PR00461">
    <property type="entry name" value="PLPEROXIDASE"/>
</dbReference>
<comment type="similarity">
    <text evidence="3">Belongs to the peroxidase family. Ascorbate peroxidase subfamily.</text>
</comment>
<evidence type="ECO:0000259" key="13">
    <source>
        <dbReference type="PROSITE" id="PS50873"/>
    </source>
</evidence>
<dbReference type="Gene3D" id="1.10.520.10">
    <property type="match status" value="1"/>
</dbReference>
<proteinExistence type="inferred from homology"/>
<dbReference type="PRINTS" id="PR00458">
    <property type="entry name" value="PEROXIDASE"/>
</dbReference>
<keyword evidence="7 11" id="KW-0479">Metal-binding</keyword>
<protein>
    <recommendedName>
        <fullName evidence="4 11">Peroxidase</fullName>
        <ecNumber evidence="4 11">1.11.1.7</ecNumber>
    </recommendedName>
</protein>
<keyword evidence="5 11" id="KW-0575">Peroxidase</keyword>
<gene>
    <name evidence="14" type="ORF">CITCOLO1_LOCUS19266</name>
</gene>
<evidence type="ECO:0000256" key="1">
    <source>
        <dbReference type="ARBA" id="ARBA00000189"/>
    </source>
</evidence>
<dbReference type="PANTHER" id="PTHR31388:SF257">
    <property type="entry name" value="PEROXIDASE"/>
    <property type="match status" value="1"/>
</dbReference>
<name>A0ABP0Z507_9ROSI</name>
<comment type="cofactor">
    <cofactor evidence="11">
        <name>Ca(2+)</name>
        <dbReference type="ChEBI" id="CHEBI:29108"/>
    </cofactor>
    <text evidence="11">Binds 2 calcium ions per subunit.</text>
</comment>
<keyword evidence="6 11" id="KW-0349">Heme</keyword>
<evidence type="ECO:0000256" key="6">
    <source>
        <dbReference type="ARBA" id="ARBA00022617"/>
    </source>
</evidence>
<evidence type="ECO:0000256" key="3">
    <source>
        <dbReference type="ARBA" id="ARBA00006873"/>
    </source>
</evidence>
<keyword evidence="10" id="KW-1015">Disulfide bond</keyword>
<keyword evidence="9 11" id="KW-0408">Iron</keyword>
<keyword evidence="12" id="KW-1133">Transmembrane helix</keyword>
<organism evidence="14 15">
    <name type="scientific">Citrullus colocynthis</name>
    <name type="common">colocynth</name>
    <dbReference type="NCBI Taxonomy" id="252529"/>
    <lineage>
        <taxon>Eukaryota</taxon>
        <taxon>Viridiplantae</taxon>
        <taxon>Streptophyta</taxon>
        <taxon>Embryophyta</taxon>
        <taxon>Tracheophyta</taxon>
        <taxon>Spermatophyta</taxon>
        <taxon>Magnoliopsida</taxon>
        <taxon>eudicotyledons</taxon>
        <taxon>Gunneridae</taxon>
        <taxon>Pentapetalae</taxon>
        <taxon>rosids</taxon>
        <taxon>fabids</taxon>
        <taxon>Cucurbitales</taxon>
        <taxon>Cucurbitaceae</taxon>
        <taxon>Benincaseae</taxon>
        <taxon>Citrullus</taxon>
    </lineage>
</organism>
<dbReference type="InterPro" id="IPR000823">
    <property type="entry name" value="Peroxidase_pln"/>
</dbReference>
<keyword evidence="11" id="KW-0964">Secreted</keyword>
<evidence type="ECO:0000313" key="15">
    <source>
        <dbReference type="Proteomes" id="UP001642487"/>
    </source>
</evidence>
<feature type="domain" description="Plant heme peroxidase family profile" evidence="13">
    <location>
        <begin position="76"/>
        <end position="370"/>
    </location>
</feature>
<dbReference type="InterPro" id="IPR019794">
    <property type="entry name" value="Peroxidases_AS"/>
</dbReference>
<dbReference type="InterPro" id="IPR033905">
    <property type="entry name" value="Secretory_peroxidase"/>
</dbReference>
<dbReference type="PROSITE" id="PS50873">
    <property type="entry name" value="PEROXIDASE_4"/>
    <property type="match status" value="1"/>
</dbReference>
<comment type="function">
    <text evidence="2">Removal of H(2)O(2), oxidation of toxic reductants, biosynthesis and degradation of lignin, suberization, auxin catabolism, response to environmental stresses such as wounding, pathogen attack and oxidative stress. These functions might be dependent on each isozyme/isoform in each plant tissue.</text>
</comment>
<evidence type="ECO:0000256" key="10">
    <source>
        <dbReference type="ARBA" id="ARBA00023157"/>
    </source>
</evidence>
<dbReference type="Pfam" id="PF00141">
    <property type="entry name" value="peroxidase"/>
    <property type="match status" value="1"/>
</dbReference>
<dbReference type="InterPro" id="IPR010255">
    <property type="entry name" value="Haem_peroxidase_sf"/>
</dbReference>
<keyword evidence="8 11" id="KW-0560">Oxidoreductase</keyword>
<dbReference type="InterPro" id="IPR002016">
    <property type="entry name" value="Haem_peroxidase"/>
</dbReference>
<evidence type="ECO:0000256" key="4">
    <source>
        <dbReference type="ARBA" id="ARBA00012313"/>
    </source>
</evidence>
<comment type="subcellular location">
    <subcellularLocation>
        <location evidence="11">Secreted</location>
    </subcellularLocation>
</comment>
<feature type="transmembrane region" description="Helical" evidence="12">
    <location>
        <begin position="60"/>
        <end position="82"/>
    </location>
</feature>
<keyword evidence="12" id="KW-0472">Membrane</keyword>
<evidence type="ECO:0000256" key="8">
    <source>
        <dbReference type="ARBA" id="ARBA00023002"/>
    </source>
</evidence>
<evidence type="ECO:0000256" key="9">
    <source>
        <dbReference type="ARBA" id="ARBA00023004"/>
    </source>
</evidence>